<protein>
    <submittedName>
        <fullName evidence="7">HORMA domain-containing protein 1</fullName>
    </submittedName>
</protein>
<dbReference type="PANTHER" id="PTHR48225">
    <property type="entry name" value="HORMA DOMAIN-CONTAINING PROTEIN 1"/>
    <property type="match status" value="1"/>
</dbReference>
<dbReference type="AlphaFoldDB" id="A0AAD7LG48"/>
<evidence type="ECO:0000256" key="5">
    <source>
        <dbReference type="ARBA" id="ARBA00023254"/>
    </source>
</evidence>
<keyword evidence="3" id="KW-0158">Chromosome</keyword>
<dbReference type="PANTHER" id="PTHR48225:SF7">
    <property type="entry name" value="MEIOSIS-SPECIFIC PROTEIN HOP1"/>
    <property type="match status" value="1"/>
</dbReference>
<dbReference type="GO" id="GO:0005634">
    <property type="term" value="C:nucleus"/>
    <property type="evidence" value="ECO:0007669"/>
    <property type="project" value="UniProtKB-SubCell"/>
</dbReference>
<dbReference type="InterPro" id="IPR051294">
    <property type="entry name" value="HORMA_MeioticProgression"/>
</dbReference>
<organism evidence="7 8">
    <name type="scientific">Quillaja saponaria</name>
    <name type="common">Soap bark tree</name>
    <dbReference type="NCBI Taxonomy" id="32244"/>
    <lineage>
        <taxon>Eukaryota</taxon>
        <taxon>Viridiplantae</taxon>
        <taxon>Streptophyta</taxon>
        <taxon>Embryophyta</taxon>
        <taxon>Tracheophyta</taxon>
        <taxon>Spermatophyta</taxon>
        <taxon>Magnoliopsida</taxon>
        <taxon>eudicotyledons</taxon>
        <taxon>Gunneridae</taxon>
        <taxon>Pentapetalae</taxon>
        <taxon>rosids</taxon>
        <taxon>fabids</taxon>
        <taxon>Fabales</taxon>
        <taxon>Quillajaceae</taxon>
        <taxon>Quillaja</taxon>
    </lineage>
</organism>
<evidence type="ECO:0000256" key="1">
    <source>
        <dbReference type="ARBA" id="ARBA00004123"/>
    </source>
</evidence>
<dbReference type="Pfam" id="PF02301">
    <property type="entry name" value="HORMA"/>
    <property type="match status" value="1"/>
</dbReference>
<dbReference type="InterPro" id="IPR036570">
    <property type="entry name" value="HORMA_dom_sf"/>
</dbReference>
<keyword evidence="5" id="KW-0469">Meiosis</keyword>
<evidence type="ECO:0000256" key="3">
    <source>
        <dbReference type="ARBA" id="ARBA00022454"/>
    </source>
</evidence>
<reference evidence="7" key="1">
    <citation type="journal article" date="2023" name="Science">
        <title>Elucidation of the pathway for biosynthesis of saponin adjuvants from the soapbark tree.</title>
        <authorList>
            <person name="Reed J."/>
            <person name="Orme A."/>
            <person name="El-Demerdash A."/>
            <person name="Owen C."/>
            <person name="Martin L.B.B."/>
            <person name="Misra R.C."/>
            <person name="Kikuchi S."/>
            <person name="Rejzek M."/>
            <person name="Martin A.C."/>
            <person name="Harkess A."/>
            <person name="Leebens-Mack J."/>
            <person name="Louveau T."/>
            <person name="Stephenson M.J."/>
            <person name="Osbourn A."/>
        </authorList>
    </citation>
    <scope>NUCLEOTIDE SEQUENCE</scope>
    <source>
        <strain evidence="7">S10</strain>
    </source>
</reference>
<feature type="domain" description="HORMA" evidence="6">
    <location>
        <begin position="1"/>
        <end position="53"/>
    </location>
</feature>
<dbReference type="Gene3D" id="3.30.900.10">
    <property type="entry name" value="HORMA domain"/>
    <property type="match status" value="2"/>
</dbReference>
<evidence type="ECO:0000313" key="8">
    <source>
        <dbReference type="Proteomes" id="UP001163823"/>
    </source>
</evidence>
<name>A0AAD7LG48_QUISA</name>
<dbReference type="Proteomes" id="UP001163823">
    <property type="component" value="Chromosome 9"/>
</dbReference>
<dbReference type="EMBL" id="JARAOO010000009">
    <property type="protein sequence ID" value="KAJ7957564.1"/>
    <property type="molecule type" value="Genomic_DNA"/>
</dbReference>
<keyword evidence="4" id="KW-0539">Nucleus</keyword>
<evidence type="ECO:0000256" key="2">
    <source>
        <dbReference type="ARBA" id="ARBA00004286"/>
    </source>
</evidence>
<proteinExistence type="predicted"/>
<evidence type="ECO:0000259" key="6">
    <source>
        <dbReference type="Pfam" id="PF02301"/>
    </source>
</evidence>
<gene>
    <name evidence="7" type="ORF">O6P43_023853</name>
</gene>
<comment type="subcellular location">
    <subcellularLocation>
        <location evidence="2">Chromosome</location>
    </subcellularLocation>
    <subcellularLocation>
        <location evidence="1">Nucleus</location>
    </subcellularLocation>
</comment>
<keyword evidence="8" id="KW-1185">Reference proteome</keyword>
<sequence length="214" mass="24663">MKIKKLMPMDAESRRLIDWMEKGVYDALLKKYLKTLLFCICETIDGPMIEEYAYYEPPFFRCCTEEESHHPRTKSPLKMEVGNVNSKHFVLALKVKIVLDPCEDENDAVQDDEMSSGASSFFLQRDEYSESDSEVGQTEEDQYIVAPFDKQQAQEDNSLVVEDDTQVSVEDEQQLVQVKDWINSCHLDTIELNDILSNFPDISLILTEGKWASL</sequence>
<evidence type="ECO:0000256" key="4">
    <source>
        <dbReference type="ARBA" id="ARBA00023242"/>
    </source>
</evidence>
<dbReference type="GO" id="GO:0005694">
    <property type="term" value="C:chromosome"/>
    <property type="evidence" value="ECO:0007669"/>
    <property type="project" value="UniProtKB-SubCell"/>
</dbReference>
<evidence type="ECO:0000313" key="7">
    <source>
        <dbReference type="EMBL" id="KAJ7957564.1"/>
    </source>
</evidence>
<comment type="caution">
    <text evidence="7">The sequence shown here is derived from an EMBL/GenBank/DDBJ whole genome shotgun (WGS) entry which is preliminary data.</text>
</comment>
<accession>A0AAD7LG48</accession>
<dbReference type="InterPro" id="IPR003511">
    <property type="entry name" value="HORMA_dom"/>
</dbReference>
<dbReference type="SUPFAM" id="SSF56019">
    <property type="entry name" value="The spindle assembly checkpoint protein mad2"/>
    <property type="match status" value="1"/>
</dbReference>
<dbReference type="GO" id="GO:0051321">
    <property type="term" value="P:meiotic cell cycle"/>
    <property type="evidence" value="ECO:0007669"/>
    <property type="project" value="UniProtKB-KW"/>
</dbReference>
<dbReference type="KEGG" id="qsa:O6P43_023853"/>